<reference evidence="2 3" key="1">
    <citation type="submission" date="2019-03" db="EMBL/GenBank/DDBJ databases">
        <title>Tal1 in Xanthomonas translucens pv. cerealis Contributes to Virulence in Bacterial Leaf Streak of Wheat.</title>
        <authorList>
            <person name="Shah S.M.A."/>
            <person name="Haq F."/>
            <person name="Ma W."/>
            <person name="Xu X."/>
            <person name="Wang S."/>
            <person name="Xu Z."/>
            <person name="Zou L."/>
            <person name="Zhu B."/>
            <person name="Chen G."/>
        </authorList>
    </citation>
    <scope>NUCLEOTIDE SEQUENCE [LARGE SCALE GENOMIC DNA]</scope>
    <source>
        <strain evidence="2 3">01</strain>
    </source>
</reference>
<sequence length="102" mass="11678">MTSGATGTASARHVATRFWQDTRIRTLPYDRGFLYFVTVDNALRKASGGRKSLDDLILAILHRRQRDKPLGIADWEAMLRQPRRRRGPPAARHARRRRTAIG</sequence>
<gene>
    <name evidence="2" type="ORF">E4A48_02230</name>
</gene>
<evidence type="ECO:0000313" key="3">
    <source>
        <dbReference type="Proteomes" id="UP000319349"/>
    </source>
</evidence>
<dbReference type="RefSeq" id="WP_052234984.1">
    <property type="nucleotide sequence ID" value="NZ_CM003052.1"/>
</dbReference>
<protein>
    <submittedName>
        <fullName evidence="2">Uncharacterized protein</fullName>
    </submittedName>
</protein>
<feature type="region of interest" description="Disordered" evidence="1">
    <location>
        <begin position="81"/>
        <end position="102"/>
    </location>
</feature>
<dbReference type="AlphaFoldDB" id="A0A514EA48"/>
<organism evidence="2 3">
    <name type="scientific">Xanthomonas cerealis pv. cerealis</name>
    <dbReference type="NCBI Taxonomy" id="152263"/>
    <lineage>
        <taxon>Bacteria</taxon>
        <taxon>Pseudomonadati</taxon>
        <taxon>Pseudomonadota</taxon>
        <taxon>Gammaproteobacteria</taxon>
        <taxon>Lysobacterales</taxon>
        <taxon>Lysobacteraceae</taxon>
        <taxon>Xanthomonas</taxon>
        <taxon>Xanthomonas translucens group</taxon>
        <taxon>Xanthomonas cerealis</taxon>
    </lineage>
</organism>
<keyword evidence="3" id="KW-1185">Reference proteome</keyword>
<proteinExistence type="predicted"/>
<evidence type="ECO:0000313" key="2">
    <source>
        <dbReference type="EMBL" id="QDI02673.1"/>
    </source>
</evidence>
<evidence type="ECO:0000256" key="1">
    <source>
        <dbReference type="SAM" id="MobiDB-lite"/>
    </source>
</evidence>
<dbReference type="Proteomes" id="UP000319349">
    <property type="component" value="Chromosome"/>
</dbReference>
<name>A0A514EA48_9XANT</name>
<accession>A0A514EA48</accession>
<dbReference type="EMBL" id="CP038228">
    <property type="protein sequence ID" value="QDI02673.1"/>
    <property type="molecule type" value="Genomic_DNA"/>
</dbReference>